<comment type="function">
    <text evidence="8 15">Functions in the N-end rule pathway of protein degradation where it conjugates Leu, Phe and, less efficiently, Met from aminoacyl-tRNAs to the N-termini of proteins containing an N-terminal arginine or lysine.</text>
</comment>
<evidence type="ECO:0000256" key="15">
    <source>
        <dbReference type="HAMAP-Rule" id="MF_00688"/>
    </source>
</evidence>
<dbReference type="PANTHER" id="PTHR30098">
    <property type="entry name" value="LEUCYL/PHENYLALANYL-TRNA--PROTEIN TRANSFERASE"/>
    <property type="match status" value="1"/>
</dbReference>
<evidence type="ECO:0000256" key="5">
    <source>
        <dbReference type="ARBA" id="ARBA00050607"/>
    </source>
</evidence>
<dbReference type="EC" id="2.3.2.6" evidence="10 15"/>
<evidence type="ECO:0000256" key="8">
    <source>
        <dbReference type="ARBA" id="ARBA00054043"/>
    </source>
</evidence>
<evidence type="ECO:0000256" key="7">
    <source>
        <dbReference type="ARBA" id="ARBA00051538"/>
    </source>
</evidence>
<dbReference type="PANTHER" id="PTHR30098:SF2">
    <property type="entry name" value="LEUCYL_PHENYLALANYL-TRNA--PROTEIN TRANSFERASE"/>
    <property type="match status" value="1"/>
</dbReference>
<dbReference type="FunFam" id="3.30.70.3550:FF:000001">
    <property type="entry name" value="Leucyl/phenylalanyl-tRNA--protein transferase"/>
    <property type="match status" value="1"/>
</dbReference>
<dbReference type="Gene3D" id="3.30.70.3550">
    <property type="entry name" value="Leucyl/phenylalanyl-tRNA-protein transferase, N-terminal domain"/>
    <property type="match status" value="1"/>
</dbReference>
<evidence type="ECO:0000256" key="12">
    <source>
        <dbReference type="ARBA" id="ARBA00077136"/>
    </source>
</evidence>
<dbReference type="GO" id="GO:0008914">
    <property type="term" value="F:leucyl-tRNA--protein transferase activity"/>
    <property type="evidence" value="ECO:0007669"/>
    <property type="project" value="UniProtKB-UniRule"/>
</dbReference>
<evidence type="ECO:0000256" key="6">
    <source>
        <dbReference type="ARBA" id="ARBA00050652"/>
    </source>
</evidence>
<evidence type="ECO:0000256" key="4">
    <source>
        <dbReference type="ARBA" id="ARBA00023315"/>
    </source>
</evidence>
<dbReference type="Pfam" id="PF03588">
    <property type="entry name" value="Leu_Phe_trans"/>
    <property type="match status" value="1"/>
</dbReference>
<evidence type="ECO:0000256" key="3">
    <source>
        <dbReference type="ARBA" id="ARBA00022679"/>
    </source>
</evidence>
<proteinExistence type="inferred from homology"/>
<dbReference type="InterPro" id="IPR042221">
    <property type="entry name" value="Leu/Phe-tRNA_Trfase_N"/>
</dbReference>
<name>A0A2U0HZ47_9FLAO</name>
<evidence type="ECO:0000256" key="2">
    <source>
        <dbReference type="ARBA" id="ARBA00022490"/>
    </source>
</evidence>
<dbReference type="OrthoDB" id="9790282at2"/>
<dbReference type="InterPro" id="IPR016181">
    <property type="entry name" value="Acyl_CoA_acyltransferase"/>
</dbReference>
<evidence type="ECO:0000256" key="10">
    <source>
        <dbReference type="ARBA" id="ARBA00066767"/>
    </source>
</evidence>
<comment type="catalytic activity">
    <reaction evidence="6 15">
        <text>N-terminal L-arginyl-[protein] + L-leucyl-tRNA(Leu) = N-terminal L-leucyl-L-arginyl-[protein] + tRNA(Leu) + H(+)</text>
        <dbReference type="Rhea" id="RHEA:50416"/>
        <dbReference type="Rhea" id="RHEA-COMP:9613"/>
        <dbReference type="Rhea" id="RHEA-COMP:9622"/>
        <dbReference type="Rhea" id="RHEA-COMP:12672"/>
        <dbReference type="Rhea" id="RHEA-COMP:12673"/>
        <dbReference type="ChEBI" id="CHEBI:15378"/>
        <dbReference type="ChEBI" id="CHEBI:64719"/>
        <dbReference type="ChEBI" id="CHEBI:78442"/>
        <dbReference type="ChEBI" id="CHEBI:78494"/>
        <dbReference type="ChEBI" id="CHEBI:133044"/>
        <dbReference type="EC" id="2.3.2.6"/>
    </reaction>
</comment>
<protein>
    <recommendedName>
        <fullName evidence="11 15">Leucyl/phenylalanyl-tRNA--protein transferase</fullName>
        <ecNumber evidence="10 15">2.3.2.6</ecNumber>
    </recommendedName>
    <alternativeName>
        <fullName evidence="12 15">L/F-transferase</fullName>
    </alternativeName>
    <alternativeName>
        <fullName evidence="13 15">Leucyltransferase</fullName>
    </alternativeName>
    <alternativeName>
        <fullName evidence="14 15">Phenyalanyltransferase</fullName>
    </alternativeName>
</protein>
<keyword evidence="3 15" id="KW-0808">Transferase</keyword>
<evidence type="ECO:0000256" key="11">
    <source>
        <dbReference type="ARBA" id="ARBA00074372"/>
    </source>
</evidence>
<comment type="similarity">
    <text evidence="9 15">Belongs to the L/F-transferase family.</text>
</comment>
<dbReference type="GO" id="GO:0030163">
    <property type="term" value="P:protein catabolic process"/>
    <property type="evidence" value="ECO:0007669"/>
    <property type="project" value="UniProtKB-UniRule"/>
</dbReference>
<dbReference type="InterPro" id="IPR004616">
    <property type="entry name" value="Leu/Phe-tRNA_Trfase"/>
</dbReference>
<dbReference type="Gene3D" id="3.40.630.70">
    <property type="entry name" value="Leucyl/phenylalanyl-tRNA-protein transferase, C-terminal domain"/>
    <property type="match status" value="1"/>
</dbReference>
<organism evidence="16 17">
    <name type="scientific">Marixanthomonas spongiae</name>
    <dbReference type="NCBI Taxonomy" id="2174845"/>
    <lineage>
        <taxon>Bacteria</taxon>
        <taxon>Pseudomonadati</taxon>
        <taxon>Bacteroidota</taxon>
        <taxon>Flavobacteriia</taxon>
        <taxon>Flavobacteriales</taxon>
        <taxon>Flavobacteriaceae</taxon>
        <taxon>Marixanthomonas</taxon>
    </lineage>
</organism>
<dbReference type="GO" id="GO:0005737">
    <property type="term" value="C:cytoplasm"/>
    <property type="evidence" value="ECO:0007669"/>
    <property type="project" value="UniProtKB-SubCell"/>
</dbReference>
<comment type="caution">
    <text evidence="16">The sequence shown here is derived from an EMBL/GenBank/DDBJ whole genome shotgun (WGS) entry which is preliminary data.</text>
</comment>
<comment type="catalytic activity">
    <reaction evidence="5 15">
        <text>L-phenylalanyl-tRNA(Phe) + an N-terminal L-alpha-aminoacyl-[protein] = an N-terminal L-phenylalanyl-L-alpha-aminoacyl-[protein] + tRNA(Phe)</text>
        <dbReference type="Rhea" id="RHEA:43632"/>
        <dbReference type="Rhea" id="RHEA-COMP:9668"/>
        <dbReference type="Rhea" id="RHEA-COMP:9699"/>
        <dbReference type="Rhea" id="RHEA-COMP:10636"/>
        <dbReference type="Rhea" id="RHEA-COMP:10637"/>
        <dbReference type="ChEBI" id="CHEBI:78442"/>
        <dbReference type="ChEBI" id="CHEBI:78531"/>
        <dbReference type="ChEBI" id="CHEBI:78597"/>
        <dbReference type="ChEBI" id="CHEBI:83561"/>
        <dbReference type="EC" id="2.3.2.6"/>
    </reaction>
</comment>
<evidence type="ECO:0000256" key="14">
    <source>
        <dbReference type="ARBA" id="ARBA00083640"/>
    </source>
</evidence>
<reference evidence="16 17" key="1">
    <citation type="submission" date="2018-04" db="EMBL/GenBank/DDBJ databases">
        <title>Marixanthomonas spongiae HN-E44 sp. nov., isolated from a marine sponge.</title>
        <authorList>
            <person name="Luo L."/>
            <person name="Zhuang L."/>
        </authorList>
    </citation>
    <scope>NUCLEOTIDE SEQUENCE [LARGE SCALE GENOMIC DNA]</scope>
    <source>
        <strain evidence="16 17">HN-E44</strain>
    </source>
</reference>
<keyword evidence="4 15" id="KW-0012">Acyltransferase</keyword>
<evidence type="ECO:0000313" key="16">
    <source>
        <dbReference type="EMBL" id="PVW14151.1"/>
    </source>
</evidence>
<dbReference type="HAMAP" id="MF_00688">
    <property type="entry name" value="Leu_Phe_trans"/>
    <property type="match status" value="1"/>
</dbReference>
<dbReference type="RefSeq" id="WP_116694639.1">
    <property type="nucleotide sequence ID" value="NZ_QEHR01000006.1"/>
</dbReference>
<evidence type="ECO:0000256" key="9">
    <source>
        <dbReference type="ARBA" id="ARBA00061535"/>
    </source>
</evidence>
<evidence type="ECO:0000256" key="13">
    <source>
        <dbReference type="ARBA" id="ARBA00077165"/>
    </source>
</evidence>
<dbReference type="AlphaFoldDB" id="A0A2U0HZ47"/>
<dbReference type="SUPFAM" id="SSF55729">
    <property type="entry name" value="Acyl-CoA N-acyltransferases (Nat)"/>
    <property type="match status" value="1"/>
</dbReference>
<accession>A0A2U0HZ47</accession>
<dbReference type="InterPro" id="IPR042203">
    <property type="entry name" value="Leu/Phe-tRNA_Trfase_C"/>
</dbReference>
<keyword evidence="2 15" id="KW-0963">Cytoplasm</keyword>
<keyword evidence="17" id="KW-1185">Reference proteome</keyword>
<dbReference type="EMBL" id="QEHR01000006">
    <property type="protein sequence ID" value="PVW14151.1"/>
    <property type="molecule type" value="Genomic_DNA"/>
</dbReference>
<evidence type="ECO:0000313" key="17">
    <source>
        <dbReference type="Proteomes" id="UP000245962"/>
    </source>
</evidence>
<comment type="catalytic activity">
    <reaction evidence="7 15">
        <text>N-terminal L-lysyl-[protein] + L-leucyl-tRNA(Leu) = N-terminal L-leucyl-L-lysyl-[protein] + tRNA(Leu) + H(+)</text>
        <dbReference type="Rhea" id="RHEA:12340"/>
        <dbReference type="Rhea" id="RHEA-COMP:9613"/>
        <dbReference type="Rhea" id="RHEA-COMP:9622"/>
        <dbReference type="Rhea" id="RHEA-COMP:12670"/>
        <dbReference type="Rhea" id="RHEA-COMP:12671"/>
        <dbReference type="ChEBI" id="CHEBI:15378"/>
        <dbReference type="ChEBI" id="CHEBI:65249"/>
        <dbReference type="ChEBI" id="CHEBI:78442"/>
        <dbReference type="ChEBI" id="CHEBI:78494"/>
        <dbReference type="ChEBI" id="CHEBI:133043"/>
        <dbReference type="EC" id="2.3.2.6"/>
    </reaction>
</comment>
<dbReference type="Proteomes" id="UP000245962">
    <property type="component" value="Unassembled WGS sequence"/>
</dbReference>
<sequence length="212" mass="24457">MHFLTEQLWFPSVTAADEDGLLAVGGDLSSERLLLAYQSGIFPWYSDGQPILWWSPDPRMVLFPKDLKVSKSFRKSIVSEKFRVTFNSSFSEVIENCATIKREGQPSTWITPEMQRAYLKLHQQGHAVSVEVWQDNKLVGGLYGIDLPEKKVFCGESMFTKVSDASKVGFYHLVQSLKEKQYKLIDCQVHSYHLQRLDAVQLPRERFMKYLD</sequence>
<comment type="subcellular location">
    <subcellularLocation>
        <location evidence="1 15">Cytoplasm</location>
    </subcellularLocation>
</comment>
<dbReference type="NCBIfam" id="TIGR00667">
    <property type="entry name" value="aat"/>
    <property type="match status" value="1"/>
</dbReference>
<evidence type="ECO:0000256" key="1">
    <source>
        <dbReference type="ARBA" id="ARBA00004496"/>
    </source>
</evidence>
<gene>
    <name evidence="15" type="primary">aat</name>
    <name evidence="16" type="ORF">DDV96_10070</name>
</gene>